<dbReference type="Gene3D" id="3.40.50.300">
    <property type="entry name" value="P-loop containing nucleotide triphosphate hydrolases"/>
    <property type="match status" value="1"/>
</dbReference>
<evidence type="ECO:0000313" key="2">
    <source>
        <dbReference type="Proteomes" id="UP001430306"/>
    </source>
</evidence>
<protein>
    <submittedName>
        <fullName evidence="1">ATP-binding protein</fullName>
    </submittedName>
</protein>
<dbReference type="GO" id="GO:0005524">
    <property type="term" value="F:ATP binding"/>
    <property type="evidence" value="ECO:0007669"/>
    <property type="project" value="UniProtKB-KW"/>
</dbReference>
<keyword evidence="2" id="KW-1185">Reference proteome</keyword>
<keyword evidence="1" id="KW-0547">Nucleotide-binding</keyword>
<dbReference type="InterPro" id="IPR027417">
    <property type="entry name" value="P-loop_NTPase"/>
</dbReference>
<keyword evidence="1" id="KW-0067">ATP-binding</keyword>
<accession>A0ABS8NBV6</accession>
<name>A0ABS8NBV6_9BACT</name>
<dbReference type="RefSeq" id="WP_230270913.1">
    <property type="nucleotide sequence ID" value="NZ_JAJKFW010000004.1"/>
</dbReference>
<proteinExistence type="predicted"/>
<reference evidence="1" key="1">
    <citation type="submission" date="2021-11" db="EMBL/GenBank/DDBJ databases">
        <title>Genome sequence.</title>
        <authorList>
            <person name="Sun Q."/>
        </authorList>
    </citation>
    <scope>NUCLEOTIDE SEQUENCE</scope>
    <source>
        <strain evidence="1">JC740</strain>
    </source>
</reference>
<evidence type="ECO:0000313" key="1">
    <source>
        <dbReference type="EMBL" id="MCC9641040.1"/>
    </source>
</evidence>
<organism evidence="1 2">
    <name type="scientific">Rhodopirellula halodulae</name>
    <dbReference type="NCBI Taxonomy" id="2894198"/>
    <lineage>
        <taxon>Bacteria</taxon>
        <taxon>Pseudomonadati</taxon>
        <taxon>Planctomycetota</taxon>
        <taxon>Planctomycetia</taxon>
        <taxon>Pirellulales</taxon>
        <taxon>Pirellulaceae</taxon>
        <taxon>Rhodopirellula</taxon>
    </lineage>
</organism>
<dbReference type="SUPFAM" id="SSF52540">
    <property type="entry name" value="P-loop containing nucleoside triphosphate hydrolases"/>
    <property type="match status" value="1"/>
</dbReference>
<gene>
    <name evidence="1" type="ORF">LOC71_02055</name>
</gene>
<dbReference type="Proteomes" id="UP001430306">
    <property type="component" value="Unassembled WGS sequence"/>
</dbReference>
<sequence>MANPFSSRFTRPGVLAYRYRAVANDAAVESKGRGDFVARWIQTLRRNRFGLIVGPHGTGKSTLLHDVTPELQSEFPGGQWVQLTGDPRAGFFERWLSRRENARAVLRVQRQVAPGGVLVVDGGEQLWSWARFRLRRRIRTAQQFCLMTAHRDLAGFVTIHRTEANENVIRELLRELLKQHPAAESCFQIDSRDPGRLILRLPDGSKQIVALDQVTDVRELWSQLYDVVGRAAVTTEIPRSEN</sequence>
<comment type="caution">
    <text evidence="1">The sequence shown here is derived from an EMBL/GenBank/DDBJ whole genome shotgun (WGS) entry which is preliminary data.</text>
</comment>
<dbReference type="EMBL" id="JAJKFW010000004">
    <property type="protein sequence ID" value="MCC9641040.1"/>
    <property type="molecule type" value="Genomic_DNA"/>
</dbReference>